<proteinExistence type="predicted"/>
<protein>
    <recommendedName>
        <fullName evidence="3">Surface layer protein A domain-containing protein</fullName>
    </recommendedName>
</protein>
<name>K1M4K9_9LACO</name>
<dbReference type="AlphaFoldDB" id="K1M4K9"/>
<comment type="caution">
    <text evidence="1">The sequence shown here is derived from an EMBL/GenBank/DDBJ whole genome shotgun (WGS) entry which is preliminary data.</text>
</comment>
<reference evidence="1 2" key="1">
    <citation type="submission" date="2012-07" db="EMBL/GenBank/DDBJ databases">
        <title>The Genome Sequence of Lactobacillus crispatus FB077-07.</title>
        <authorList>
            <consortium name="The Broad Institute Genome Sequencing Platform"/>
            <person name="Earl A."/>
            <person name="Ward D."/>
            <person name="Feldgarden M."/>
            <person name="Gevers D."/>
            <person name="Saerens B."/>
            <person name="Vaneechoutte M."/>
            <person name="Walker B."/>
            <person name="Young S.K."/>
            <person name="Zeng Q."/>
            <person name="Gargeya S."/>
            <person name="Fitzgerald M."/>
            <person name="Haas B."/>
            <person name="Abouelleil A."/>
            <person name="Alvarado L."/>
            <person name="Arachchi H.M."/>
            <person name="Berlin A.M."/>
            <person name="Chapman S.B."/>
            <person name="Goldberg J."/>
            <person name="Griggs A."/>
            <person name="Gujja S."/>
            <person name="Hansen M."/>
            <person name="Howarth C."/>
            <person name="Imamovic A."/>
            <person name="Larimer J."/>
            <person name="McCowen C."/>
            <person name="Montmayeur A."/>
            <person name="Murphy C."/>
            <person name="Neiman D."/>
            <person name="Pearson M."/>
            <person name="Priest M."/>
            <person name="Roberts A."/>
            <person name="Saif S."/>
            <person name="Shea T."/>
            <person name="Sisk P."/>
            <person name="Sykes S."/>
            <person name="Wortman J."/>
            <person name="Nusbaum C."/>
            <person name="Birren B."/>
        </authorList>
    </citation>
    <scope>NUCLEOTIDE SEQUENCE [LARGE SCALE GENOMIC DNA]</scope>
    <source>
        <strain evidence="1 2">FB077-07</strain>
    </source>
</reference>
<evidence type="ECO:0008006" key="3">
    <source>
        <dbReference type="Google" id="ProtNLM"/>
    </source>
</evidence>
<sequence length="116" mass="13357">MKNAMFTVKIDIGGHAVLHIVPSFRVDSIIETKNGGTFKVYQVITIAGQTWYKVGKKRWVPSRDTNKPMKDGKMFTVQTYTYSDTPDKVYRTFDGFTYVYQIDNDKQRYEVTGILG</sequence>
<dbReference type="HOGENOM" id="CLU_2093702_0_0_9"/>
<dbReference type="EMBL" id="AGZG01000114">
    <property type="protein sequence ID" value="EKB62341.1"/>
    <property type="molecule type" value="Genomic_DNA"/>
</dbReference>
<accession>K1M4K9</accession>
<organism evidence="1 2">
    <name type="scientific">Lactobacillus crispatus FB077-07</name>
    <dbReference type="NCBI Taxonomy" id="883092"/>
    <lineage>
        <taxon>Bacteria</taxon>
        <taxon>Bacillati</taxon>
        <taxon>Bacillota</taxon>
        <taxon>Bacilli</taxon>
        <taxon>Lactobacillales</taxon>
        <taxon>Lactobacillaceae</taxon>
        <taxon>Lactobacillus</taxon>
    </lineage>
</organism>
<dbReference type="PATRIC" id="fig|883092.3.peg.2341"/>
<evidence type="ECO:0000313" key="2">
    <source>
        <dbReference type="Proteomes" id="UP000004722"/>
    </source>
</evidence>
<gene>
    <name evidence="1" type="ORF">HMPREF9249_02355</name>
</gene>
<evidence type="ECO:0000313" key="1">
    <source>
        <dbReference type="EMBL" id="EKB62341.1"/>
    </source>
</evidence>
<dbReference type="Proteomes" id="UP000004722">
    <property type="component" value="Unassembled WGS sequence"/>
</dbReference>